<dbReference type="STRING" id="76731.RD2015_1030"/>
<dbReference type="EMBL" id="CP013729">
    <property type="protein sequence ID" value="ALV05524.1"/>
    <property type="molecule type" value="Genomic_DNA"/>
</dbReference>
<accession>A0A0U3MUE7</accession>
<dbReference type="AlphaFoldDB" id="A0A0U3MUE7"/>
<dbReference type="Proteomes" id="UP000060699">
    <property type="component" value="Chromosome"/>
</dbReference>
<dbReference type="KEGG" id="rdp:RD2015_1030"/>
<sequence length="52" mass="6241">MIDDRLYGLIELVLVFGLILGWAGWQWWDWRRWKREQARKDAQADANDHKGG</sequence>
<gene>
    <name evidence="1" type="ORF">RD2015_1030</name>
</gene>
<evidence type="ECO:0000313" key="1">
    <source>
        <dbReference type="EMBL" id="ALV05524.1"/>
    </source>
</evidence>
<proteinExistence type="predicted"/>
<name>A0A0U3MUE7_9BURK</name>
<dbReference type="RefSeq" id="WP_157592934.1">
    <property type="nucleotide sequence ID" value="NZ_CP013729.1"/>
</dbReference>
<organism evidence="1 2">
    <name type="scientific">Roseateles depolymerans</name>
    <dbReference type="NCBI Taxonomy" id="76731"/>
    <lineage>
        <taxon>Bacteria</taxon>
        <taxon>Pseudomonadati</taxon>
        <taxon>Pseudomonadota</taxon>
        <taxon>Betaproteobacteria</taxon>
        <taxon>Burkholderiales</taxon>
        <taxon>Sphaerotilaceae</taxon>
        <taxon>Roseateles</taxon>
    </lineage>
</organism>
<evidence type="ECO:0000313" key="2">
    <source>
        <dbReference type="Proteomes" id="UP000060699"/>
    </source>
</evidence>
<protein>
    <submittedName>
        <fullName evidence="1">Uncharacterized protein</fullName>
    </submittedName>
</protein>
<reference evidence="1 2" key="1">
    <citation type="submission" date="2015-12" db="EMBL/GenBank/DDBJ databases">
        <title>Complete genome of Roseateles depolymerans KCTC 42856.</title>
        <authorList>
            <person name="Kim K.M."/>
        </authorList>
    </citation>
    <scope>NUCLEOTIDE SEQUENCE [LARGE SCALE GENOMIC DNA]</scope>
    <source>
        <strain evidence="1 2">KCTC 42856</strain>
    </source>
</reference>
<keyword evidence="2" id="KW-1185">Reference proteome</keyword>